<evidence type="ECO:0000313" key="1">
    <source>
        <dbReference type="EMBL" id="XDP44455.1"/>
    </source>
</evidence>
<protein>
    <submittedName>
        <fullName evidence="1">Uncharacterized protein</fullName>
    </submittedName>
</protein>
<sequence>MSKTKRKNAPGHQPLTPRYIESLARSLVRRGLASKDILEGRAPAGVYRGEEAHGGS</sequence>
<proteinExistence type="predicted"/>
<name>A0AB39L276_9MICC</name>
<dbReference type="KEGG" id="spue:AB5L97_14400"/>
<dbReference type="AlphaFoldDB" id="A0AB39L276"/>
<reference evidence="1" key="1">
    <citation type="submission" date="2024-07" db="EMBL/GenBank/DDBJ databases">
        <authorList>
            <person name="fu j."/>
        </authorList>
    </citation>
    <scope>NUCLEOTIDE SEQUENCE</scope>
    <source>
        <strain evidence="1">P10A9</strain>
    </source>
</reference>
<organism evidence="1">
    <name type="scientific">Sinomonas puerhi</name>
    <dbReference type="NCBI Taxonomy" id="3238584"/>
    <lineage>
        <taxon>Bacteria</taxon>
        <taxon>Bacillati</taxon>
        <taxon>Actinomycetota</taxon>
        <taxon>Actinomycetes</taxon>
        <taxon>Micrococcales</taxon>
        <taxon>Micrococcaceae</taxon>
        <taxon>Sinomonas</taxon>
    </lineage>
</organism>
<dbReference type="EMBL" id="CP163302">
    <property type="protein sequence ID" value="XDP44455.1"/>
    <property type="molecule type" value="Genomic_DNA"/>
</dbReference>
<gene>
    <name evidence="1" type="ORF">AB5L97_14400</name>
</gene>
<accession>A0AB39L276</accession>
<dbReference type="RefSeq" id="WP_369045153.1">
    <property type="nucleotide sequence ID" value="NZ_CP163302.1"/>
</dbReference>